<gene>
    <name evidence="1" type="ORF">TVAG_364410</name>
</gene>
<dbReference type="Gene3D" id="1.10.530.10">
    <property type="match status" value="1"/>
</dbReference>
<proteinExistence type="predicted"/>
<dbReference type="AlphaFoldDB" id="A2E9F2"/>
<dbReference type="EMBL" id="DS113333">
    <property type="protein sequence ID" value="EAY10716.1"/>
    <property type="molecule type" value="Genomic_DNA"/>
</dbReference>
<protein>
    <submittedName>
        <fullName evidence="1">Uncharacterized protein</fullName>
    </submittedName>
</protein>
<sequence>MLSLLFWQSLSHHHKRYKKPRGSFDAGSGSYYENGISGTVTSESRSYEHDKIKICEMLNSTELKYLGIPDTTKEDLNRTSRLFNILGDYNIFISFVAICSYNHQCNKNTSQSDNDHFRAAGFLNLKGNDLYSNFQQMVKDPNVLPLGAPLIDEKYPWTSAIYIWNSNYISDFCRDNPNIIKVAKQLIPVEDEGKLQKIYDDLNEMIRIKEFDRRKLACS</sequence>
<dbReference type="PANTHER" id="PTHR34408:SF1">
    <property type="entry name" value="GLYCOSYL HYDROLASE FAMILY 19 DOMAIN-CONTAINING PROTEIN HI_1415"/>
    <property type="match status" value="1"/>
</dbReference>
<evidence type="ECO:0000313" key="2">
    <source>
        <dbReference type="Proteomes" id="UP000001542"/>
    </source>
</evidence>
<dbReference type="Proteomes" id="UP000001542">
    <property type="component" value="Unassembled WGS sequence"/>
</dbReference>
<organism evidence="1 2">
    <name type="scientific">Trichomonas vaginalis (strain ATCC PRA-98 / G3)</name>
    <dbReference type="NCBI Taxonomy" id="412133"/>
    <lineage>
        <taxon>Eukaryota</taxon>
        <taxon>Metamonada</taxon>
        <taxon>Parabasalia</taxon>
        <taxon>Trichomonadida</taxon>
        <taxon>Trichomonadidae</taxon>
        <taxon>Trichomonas</taxon>
    </lineage>
</organism>
<dbReference type="InParanoid" id="A2E9F2"/>
<evidence type="ECO:0000313" key="1">
    <source>
        <dbReference type="EMBL" id="EAY10716.1"/>
    </source>
</evidence>
<dbReference type="PANTHER" id="PTHR34408">
    <property type="entry name" value="FAMILY PROTEIN, PUTATIVE-RELATED"/>
    <property type="match status" value="1"/>
</dbReference>
<dbReference type="RefSeq" id="XP_001322939.1">
    <property type="nucleotide sequence ID" value="XM_001322904.1"/>
</dbReference>
<accession>A2E9F2</accession>
<dbReference type="VEuPathDB" id="TrichDB:TVAG_364410"/>
<reference evidence="1" key="1">
    <citation type="submission" date="2006-10" db="EMBL/GenBank/DDBJ databases">
        <authorList>
            <person name="Amadeo P."/>
            <person name="Zhao Q."/>
            <person name="Wortman J."/>
            <person name="Fraser-Liggett C."/>
            <person name="Carlton J."/>
        </authorList>
    </citation>
    <scope>NUCLEOTIDE SEQUENCE</scope>
    <source>
        <strain evidence="1">G3</strain>
    </source>
</reference>
<name>A2E9F2_TRIV3</name>
<keyword evidence="2" id="KW-1185">Reference proteome</keyword>
<reference evidence="1" key="2">
    <citation type="journal article" date="2007" name="Science">
        <title>Draft genome sequence of the sexually transmitted pathogen Trichomonas vaginalis.</title>
        <authorList>
            <person name="Carlton J.M."/>
            <person name="Hirt R.P."/>
            <person name="Silva J.C."/>
            <person name="Delcher A.L."/>
            <person name="Schatz M."/>
            <person name="Zhao Q."/>
            <person name="Wortman J.R."/>
            <person name="Bidwell S.L."/>
            <person name="Alsmark U.C.M."/>
            <person name="Besteiro S."/>
            <person name="Sicheritz-Ponten T."/>
            <person name="Noel C.J."/>
            <person name="Dacks J.B."/>
            <person name="Foster P.G."/>
            <person name="Simillion C."/>
            <person name="Van de Peer Y."/>
            <person name="Miranda-Saavedra D."/>
            <person name="Barton G.J."/>
            <person name="Westrop G.D."/>
            <person name="Mueller S."/>
            <person name="Dessi D."/>
            <person name="Fiori P.L."/>
            <person name="Ren Q."/>
            <person name="Paulsen I."/>
            <person name="Zhang H."/>
            <person name="Bastida-Corcuera F.D."/>
            <person name="Simoes-Barbosa A."/>
            <person name="Brown M.T."/>
            <person name="Hayes R.D."/>
            <person name="Mukherjee M."/>
            <person name="Okumura C.Y."/>
            <person name="Schneider R."/>
            <person name="Smith A.J."/>
            <person name="Vanacova S."/>
            <person name="Villalvazo M."/>
            <person name="Haas B.J."/>
            <person name="Pertea M."/>
            <person name="Feldblyum T.V."/>
            <person name="Utterback T.R."/>
            <person name="Shu C.L."/>
            <person name="Osoegawa K."/>
            <person name="de Jong P.J."/>
            <person name="Hrdy I."/>
            <person name="Horvathova L."/>
            <person name="Zubacova Z."/>
            <person name="Dolezal P."/>
            <person name="Malik S.B."/>
            <person name="Logsdon J.M. Jr."/>
            <person name="Henze K."/>
            <person name="Gupta A."/>
            <person name="Wang C.C."/>
            <person name="Dunne R.L."/>
            <person name="Upcroft J.A."/>
            <person name="Upcroft P."/>
            <person name="White O."/>
            <person name="Salzberg S.L."/>
            <person name="Tang P."/>
            <person name="Chiu C.-H."/>
            <person name="Lee Y.-S."/>
            <person name="Embley T.M."/>
            <person name="Coombs G.H."/>
            <person name="Mottram J.C."/>
            <person name="Tachezy J."/>
            <person name="Fraser-Liggett C.M."/>
            <person name="Johnson P.J."/>
        </authorList>
    </citation>
    <scope>NUCLEOTIDE SEQUENCE [LARGE SCALE GENOMIC DNA]</scope>
    <source>
        <strain evidence="1">G3</strain>
    </source>
</reference>
<dbReference type="KEGG" id="tva:4768651"/>
<dbReference type="InterPro" id="IPR052354">
    <property type="entry name" value="Cell_Wall_Dynamics_Protein"/>
</dbReference>
<dbReference type="VEuPathDB" id="TrichDB:TVAGG3_0000930"/>